<feature type="non-terminal residue" evidence="2">
    <location>
        <position position="62"/>
    </location>
</feature>
<dbReference type="EMBL" id="CABFNS010000790">
    <property type="protein sequence ID" value="VUC28672.1"/>
    <property type="molecule type" value="Genomic_DNA"/>
</dbReference>
<comment type="caution">
    <text evidence="2">The sequence shown here is derived from an EMBL/GenBank/DDBJ whole genome shotgun (WGS) entry which is preliminary data.</text>
</comment>
<feature type="region of interest" description="Disordered" evidence="1">
    <location>
        <begin position="1"/>
        <end position="62"/>
    </location>
</feature>
<organism evidence="2 3">
    <name type="scientific">Bionectria ochroleuca</name>
    <name type="common">Gliocladium roseum</name>
    <dbReference type="NCBI Taxonomy" id="29856"/>
    <lineage>
        <taxon>Eukaryota</taxon>
        <taxon>Fungi</taxon>
        <taxon>Dikarya</taxon>
        <taxon>Ascomycota</taxon>
        <taxon>Pezizomycotina</taxon>
        <taxon>Sordariomycetes</taxon>
        <taxon>Hypocreomycetidae</taxon>
        <taxon>Hypocreales</taxon>
        <taxon>Bionectriaceae</taxon>
        <taxon>Clonostachys</taxon>
    </lineage>
</organism>
<proteinExistence type="predicted"/>
<evidence type="ECO:0000256" key="1">
    <source>
        <dbReference type="SAM" id="MobiDB-lite"/>
    </source>
</evidence>
<feature type="compositionally biased region" description="Basic and acidic residues" evidence="1">
    <location>
        <begin position="50"/>
        <end position="62"/>
    </location>
</feature>
<reference evidence="2 3" key="1">
    <citation type="submission" date="2019-06" db="EMBL/GenBank/DDBJ databases">
        <authorList>
            <person name="Broberg M."/>
        </authorList>
    </citation>
    <scope>NUCLEOTIDE SEQUENCE [LARGE SCALE GENOMIC DNA]</scope>
</reference>
<keyword evidence="3" id="KW-1185">Reference proteome</keyword>
<feature type="compositionally biased region" description="Basic and acidic residues" evidence="1">
    <location>
        <begin position="1"/>
        <end position="19"/>
    </location>
</feature>
<name>A0ABY6UC17_BIOOC</name>
<protein>
    <submittedName>
        <fullName evidence="2">Uncharacterized protein</fullName>
    </submittedName>
</protein>
<accession>A0ABY6UC17</accession>
<gene>
    <name evidence="2" type="ORF">CLO192961_LOCUS242531</name>
</gene>
<evidence type="ECO:0000313" key="2">
    <source>
        <dbReference type="EMBL" id="VUC28672.1"/>
    </source>
</evidence>
<dbReference type="Proteomes" id="UP000766486">
    <property type="component" value="Unassembled WGS sequence"/>
</dbReference>
<sequence length="62" mass="7335">MGLRDMLRRKDDDDEEPHRQKGNSNNLDTPDFVFIRSDTTTQEYIQPPHHPRDHDHLAAKEP</sequence>
<evidence type="ECO:0000313" key="3">
    <source>
        <dbReference type="Proteomes" id="UP000766486"/>
    </source>
</evidence>